<feature type="transmembrane region" description="Helical" evidence="1">
    <location>
        <begin position="429"/>
        <end position="451"/>
    </location>
</feature>
<dbReference type="Proteomes" id="UP001200513">
    <property type="component" value="Chromosome"/>
</dbReference>
<keyword evidence="1" id="KW-1133">Transmembrane helix</keyword>
<feature type="transmembrane region" description="Helical" evidence="1">
    <location>
        <begin position="899"/>
        <end position="922"/>
    </location>
</feature>
<evidence type="ECO:0000313" key="2">
    <source>
        <dbReference type="EMBL" id="UJG43832.1"/>
    </source>
</evidence>
<proteinExistence type="predicted"/>
<gene>
    <name evidence="2" type="ORF">K9W46_01280</name>
</gene>
<dbReference type="EMBL" id="CP084167">
    <property type="protein sequence ID" value="UJG43832.1"/>
    <property type="molecule type" value="Genomic_DNA"/>
</dbReference>
<organism evidence="2">
    <name type="scientific">Candidatus Heimdallarchaeum endolithica</name>
    <dbReference type="NCBI Taxonomy" id="2876572"/>
    <lineage>
        <taxon>Archaea</taxon>
        <taxon>Promethearchaeati</taxon>
        <taxon>Candidatus Heimdallarchaeota</taxon>
        <taxon>Candidatus Heimdallarchaeia (ex Rinke et al. 2021) (nom. nud.)</taxon>
        <taxon>Candidatus Heimdallarchaeales</taxon>
        <taxon>Candidatus Heimdallarchaeaceae</taxon>
        <taxon>Candidatus Heimdallarchaeum</taxon>
    </lineage>
</organism>
<sequence>MKIRSSFILIIILVSISLNSYILAENEKEYTLLYTENIKDGGILETFPVMDMEQNIHVFVHLRTSVDDKLVVLYSDGSKLIQANLLEDVSLITFYDSFIYNDNLFVIFSAVNPLGTISFYEYSWSPSSNRTIPIVSIASSILPYINYFKVVIDNGTTHLFFNRYYGDDNRFMNITHYYGREGSFKKEYFSISNPYYRVGLDFVVNNGTIYYFYQKWEDSYNKGEFKGDFGFGILDNKTFYPLIVKKFSNDVVGEVGKFDAEKGSNDKIFTFAFFEKKRMFYGWFNGTHVTNTTQSILTQDNYYDFSLNTENNTEQMILITKSEGMDYVSIFRGKYNNLTLLWEFQPVTTSEKISPYSYSFTLFDSSYLLLYNSTICTKQIPHPIGLQYKNETAISLILVTNIQIASIEPIIDNGLQLYNPFTYFVKNNIPIVIAICVLIVIIFALLAILWIRKAKAIKSFFYDTSEVGEHKKFILFFLNINRYLYNFFSTVKTIGFSNKKRTLITLAGFIITGYLLGSAIIISQSEQSSLVKSYYSANNIISDGKASVSLVTNIVKINEGSVTVAENYDSLAKSQIRSIISDLTISKYITSIESAYYSFVRAQHPTVDYNKEVKISSLPDDSEAYLSSVITEGRIPQSDNEILIKGSLFRDFELSLNSNISVILSQKSVLSDEVKDYTVNLTIVGIFEQVTTSELYKTSLFLGESNDIFGLLETSQIVLYNSNLFKLLSNSKKLNMQLRGIYQFNLKFSNFKIEERTIISKEYEKHVGITYSLSHDASSAIVFTQEIIDFFTDFNRYYLNNMTRLFIFAFPAILLSIFMIFESSELFSSSYQQEVAILKNRGVRRRTMVSIYVWIRFFEVIIATIISYGIAILTSIPLIRINGFLSFNNMDTELRIGNLPVEMLLTALILFTISIPRILLIVRRERRIEKTPSKLSKLFKSISWRELSFLLIGMLIFGVFYYLTFVAYIEASTKNFPLFLNLTIIGALFTLIGALPLLMKFLSIIWKGIGTVIWNSEKKNKFRFVFAEISKDIKYFENITLIFLLLIGIIIPSIIVPFSKEKTLTNQAYFMNGAELMVPNWHKYSSGISIENITAIEGVDSASYVRLYTMYSDYNLGYHGTKIMVINTTSFLQTVRQPPTTVVKFNWQQLASLTKDTVIISRTLSEKYKKEVGDEIFLIHPDATFDTKYDKFVHKYNHTMTVISTFDLFPIFFLEKDKQDEELMMIVTAECFDTILKNVVTRRLLTSSALLIKPTSQSQIGPVAQQVFEISGGAYVQSFNSLKDNLKTPLYNIFIIEMILSLFIAVVVLVFSSFTTATKILEKRVIKHDIMKKMGINVTTIINLSAVESFIAAIIPSMLLGSIFGFSVIKPMLGLLSYGAEPYPLSMQYPLIPLLLSFLALPIILYISLTFNLRREFAKYSPTQLE</sequence>
<feature type="transmembrane region" description="Helical" evidence="1">
    <location>
        <begin position="1290"/>
        <end position="1315"/>
    </location>
</feature>
<feature type="transmembrane region" description="Helical" evidence="1">
    <location>
        <begin position="1039"/>
        <end position="1058"/>
    </location>
</feature>
<name>A0A9Y1BRW0_9ARCH</name>
<evidence type="ECO:0008006" key="3">
    <source>
        <dbReference type="Google" id="ProtNLM"/>
    </source>
</evidence>
<feature type="transmembrane region" description="Helical" evidence="1">
    <location>
        <begin position="502"/>
        <end position="522"/>
    </location>
</feature>
<evidence type="ECO:0000256" key="1">
    <source>
        <dbReference type="SAM" id="Phobius"/>
    </source>
</evidence>
<feature type="transmembrane region" description="Helical" evidence="1">
    <location>
        <begin position="976"/>
        <end position="998"/>
    </location>
</feature>
<keyword evidence="1" id="KW-0472">Membrane</keyword>
<reference evidence="2" key="1">
    <citation type="journal article" date="2022" name="Nat. Microbiol.">
        <title>Unique mobile elements and scalable gene flow at the prokaryote-eukaryote boundary revealed by circularized Asgard archaea genomes.</title>
        <authorList>
            <person name="Wu F."/>
            <person name="Speth D.R."/>
            <person name="Philosof A."/>
            <person name="Cremiere A."/>
            <person name="Narayanan A."/>
            <person name="Barco R.A."/>
            <person name="Connon S.A."/>
            <person name="Amend J.P."/>
            <person name="Antoshechkin I.A."/>
            <person name="Orphan V.J."/>
        </authorList>
    </citation>
    <scope>NUCLEOTIDE SEQUENCE</scope>
    <source>
        <strain evidence="2">PR6</strain>
    </source>
</reference>
<keyword evidence="1" id="KW-0812">Transmembrane</keyword>
<feature type="transmembrane region" description="Helical" evidence="1">
    <location>
        <begin position="943"/>
        <end position="964"/>
    </location>
</feature>
<feature type="transmembrane region" description="Helical" evidence="1">
    <location>
        <begin position="851"/>
        <end position="879"/>
    </location>
</feature>
<accession>A0A9Y1BRW0</accession>
<protein>
    <recommendedName>
        <fullName evidence="3">ABC3 transporter permease protein domain-containing protein</fullName>
    </recommendedName>
</protein>
<feature type="transmembrane region" description="Helical" evidence="1">
    <location>
        <begin position="1336"/>
        <end position="1369"/>
    </location>
</feature>
<feature type="transmembrane region" description="Helical" evidence="1">
    <location>
        <begin position="1389"/>
        <end position="1409"/>
    </location>
</feature>
<feature type="transmembrane region" description="Helical" evidence="1">
    <location>
        <begin position="802"/>
        <end position="821"/>
    </location>
</feature>